<reference evidence="1 2" key="1">
    <citation type="submission" date="2024-02" db="EMBL/GenBank/DDBJ databases">
        <authorList>
            <person name="Vignale AGUSTIN F."/>
            <person name="Sosa J E."/>
            <person name="Modenutti C."/>
        </authorList>
    </citation>
    <scope>NUCLEOTIDE SEQUENCE [LARGE SCALE GENOMIC DNA]</scope>
</reference>
<comment type="caution">
    <text evidence="1">The sequence shown here is derived from an EMBL/GenBank/DDBJ whole genome shotgun (WGS) entry which is preliminary data.</text>
</comment>
<dbReference type="EMBL" id="CAUOFW020000881">
    <property type="protein sequence ID" value="CAK9138354.1"/>
    <property type="molecule type" value="Genomic_DNA"/>
</dbReference>
<name>A0ABC8R616_9AQUA</name>
<organism evidence="1 2">
    <name type="scientific">Ilex paraguariensis</name>
    <name type="common">yerba mate</name>
    <dbReference type="NCBI Taxonomy" id="185542"/>
    <lineage>
        <taxon>Eukaryota</taxon>
        <taxon>Viridiplantae</taxon>
        <taxon>Streptophyta</taxon>
        <taxon>Embryophyta</taxon>
        <taxon>Tracheophyta</taxon>
        <taxon>Spermatophyta</taxon>
        <taxon>Magnoliopsida</taxon>
        <taxon>eudicotyledons</taxon>
        <taxon>Gunneridae</taxon>
        <taxon>Pentapetalae</taxon>
        <taxon>asterids</taxon>
        <taxon>campanulids</taxon>
        <taxon>Aquifoliales</taxon>
        <taxon>Aquifoliaceae</taxon>
        <taxon>Ilex</taxon>
    </lineage>
</organism>
<dbReference type="AlphaFoldDB" id="A0ABC8R616"/>
<accession>A0ABC8R616</accession>
<proteinExistence type="predicted"/>
<protein>
    <submittedName>
        <fullName evidence="1">Uncharacterized protein</fullName>
    </submittedName>
</protein>
<evidence type="ECO:0000313" key="2">
    <source>
        <dbReference type="Proteomes" id="UP001642360"/>
    </source>
</evidence>
<gene>
    <name evidence="1" type="ORF">ILEXP_LOCUS5691</name>
</gene>
<keyword evidence="2" id="KW-1185">Reference proteome</keyword>
<sequence length="185" mass="20019">MVGTWSISPLKQDRFVLLLVQCRGFWYSALSTGIPSVLQTIWNCWMFICLWRSCTGHSSGCSYFMAPSISTGSLAGLSSAGSRDRGYSSFHWGCAPDTETFSSLAYPAGTLPALLCLYFILPAQLECSQLNFSAWTARSSPPSLDKIPASSSFKAVIPFSSLLQLSAHVKLLLLLVHAALSSCCS</sequence>
<evidence type="ECO:0000313" key="1">
    <source>
        <dbReference type="EMBL" id="CAK9138354.1"/>
    </source>
</evidence>
<dbReference type="Proteomes" id="UP001642360">
    <property type="component" value="Unassembled WGS sequence"/>
</dbReference>